<dbReference type="EMBL" id="PVUF01000005">
    <property type="protein sequence ID" value="PRZ47827.1"/>
    <property type="molecule type" value="Genomic_DNA"/>
</dbReference>
<dbReference type="OrthoDB" id="8448547at2"/>
<protein>
    <submittedName>
        <fullName evidence="1">Lambda family phage tail tape measure protein</fullName>
    </submittedName>
</protein>
<dbReference type="AlphaFoldDB" id="A0A2T1AH08"/>
<gene>
    <name evidence="1" type="ORF">CLV89_10548</name>
</gene>
<reference evidence="1 2" key="1">
    <citation type="submission" date="2018-03" db="EMBL/GenBank/DDBJ databases">
        <title>Genomic Encyclopedia of Archaeal and Bacterial Type Strains, Phase II (KMG-II): from individual species to whole genera.</title>
        <authorList>
            <person name="Goeker M."/>
        </authorList>
    </citation>
    <scope>NUCLEOTIDE SEQUENCE [LARGE SCALE GENOMIC DNA]</scope>
    <source>
        <strain evidence="1 2">DSM 25328</strain>
    </source>
</reference>
<comment type="caution">
    <text evidence="1">The sequence shown here is derived from an EMBL/GenBank/DDBJ whole genome shotgun (WGS) entry which is preliminary data.</text>
</comment>
<organism evidence="1 2">
    <name type="scientific">Tritonibacter scottomollicae</name>
    <name type="common">Epibacterium scottomollicae</name>
    <dbReference type="NCBI Taxonomy" id="483013"/>
    <lineage>
        <taxon>Bacteria</taxon>
        <taxon>Pseudomonadati</taxon>
        <taxon>Pseudomonadota</taxon>
        <taxon>Alphaproteobacteria</taxon>
        <taxon>Rhodobacterales</taxon>
        <taxon>Paracoccaceae</taxon>
        <taxon>Tritonibacter</taxon>
    </lineage>
</organism>
<accession>A0A2T1AH08</accession>
<name>A0A2T1AH08_TRISK</name>
<evidence type="ECO:0000313" key="1">
    <source>
        <dbReference type="EMBL" id="PRZ47827.1"/>
    </source>
</evidence>
<proteinExistence type="predicted"/>
<evidence type="ECO:0000313" key="2">
    <source>
        <dbReference type="Proteomes" id="UP000237718"/>
    </source>
</evidence>
<dbReference type="RefSeq" id="WP_106163529.1">
    <property type="nucleotide sequence ID" value="NZ_PVUF01000005.1"/>
</dbReference>
<sequence>MANTTDSDFGSQAGPLEDSLGDAAGMAAQFTAEMDRVRAAFAATQADAADFETGLSRGLRRAMKDLVVDGDSLSDALESLAKTMINTTFNSAMRPVTDHLGGLVSDGIGALVGGILPFADGAAFSQGKVTPFARGGVVSSPTHFPMRGGLGLMGEAGPEAILPLARGQDGSLGVKTQGGGTSPTVVMNVSTPDVAGFQRSRGQIAAQMSRMLARGNRNR</sequence>
<dbReference type="Proteomes" id="UP000237718">
    <property type="component" value="Unassembled WGS sequence"/>
</dbReference>